<dbReference type="AlphaFoldDB" id="A0A367X8U6"/>
<keyword evidence="1" id="KW-0812">Transmembrane</keyword>
<reference evidence="2 3" key="1">
    <citation type="submission" date="2014-07" db="EMBL/GenBank/DDBJ databases">
        <title>Draft genome sequence of Thalassospira xiamenensis IB13.</title>
        <authorList>
            <person name="Lai Q."/>
            <person name="Shao Z."/>
        </authorList>
    </citation>
    <scope>NUCLEOTIDE SEQUENCE [LARGE SCALE GENOMIC DNA]</scope>
    <source>
        <strain evidence="2 3">IB13</strain>
    </source>
</reference>
<comment type="caution">
    <text evidence="2">The sequence shown here is derived from an EMBL/GenBank/DDBJ whole genome shotgun (WGS) entry which is preliminary data.</text>
</comment>
<accession>A0A367X8U6</accession>
<sequence length="355" mass="38673">MIFQRTLPRRHSNLPASCKCGQKARILKGKDTNDTWTKRASIASVWGAAISALGIIIGVVGFSLAYTAFKHDERVRRSTLIANAWTLLNSNLSESANRGQADSASILLNNNISLKGLETADANLERMNVATATPRADFSWADLCHSNLRGSSLGNISLEGTIFGPLADLTDITSLNADLSMTYLNESRLSNSNFSGARFWRADLRGAFADGVDFSGAEFFYADMRNIMFSSFTFLTETGAKKWKKPTNLTGAEFYGADLRGADLEKVVGLTTKALEGACLDASTKLPVGVKMPNHLCEIEVPKGKIMVRNAIGFYGRKTADTYLERVKACGFKGTDLPPAIRMEHPGFTIKTYGQ</sequence>
<gene>
    <name evidence="2" type="ORF">TH44_12135</name>
</gene>
<dbReference type="RefSeq" id="WP_062958898.1">
    <property type="nucleotide sequence ID" value="NZ_JPWJ01000006.1"/>
</dbReference>
<evidence type="ECO:0000256" key="1">
    <source>
        <dbReference type="SAM" id="Phobius"/>
    </source>
</evidence>
<dbReference type="InterPro" id="IPR001646">
    <property type="entry name" value="5peptide_repeat"/>
</dbReference>
<dbReference type="PANTHER" id="PTHR14136">
    <property type="entry name" value="BTB_POZ DOMAIN-CONTAINING PROTEIN KCTD9"/>
    <property type="match status" value="1"/>
</dbReference>
<dbReference type="Gene3D" id="2.160.20.80">
    <property type="entry name" value="E3 ubiquitin-protein ligase SopA"/>
    <property type="match status" value="1"/>
</dbReference>
<feature type="transmembrane region" description="Helical" evidence="1">
    <location>
        <begin position="45"/>
        <end position="69"/>
    </location>
</feature>
<evidence type="ECO:0000313" key="3">
    <source>
        <dbReference type="Proteomes" id="UP000252266"/>
    </source>
</evidence>
<keyword evidence="1" id="KW-1133">Transmembrane helix</keyword>
<dbReference type="InterPro" id="IPR051082">
    <property type="entry name" value="Pentapeptide-BTB/POZ_domain"/>
</dbReference>
<dbReference type="Proteomes" id="UP000252266">
    <property type="component" value="Unassembled WGS sequence"/>
</dbReference>
<proteinExistence type="predicted"/>
<protein>
    <recommendedName>
        <fullName evidence="4">Pentapeptide repeat-containing protein</fullName>
    </recommendedName>
</protein>
<evidence type="ECO:0008006" key="4">
    <source>
        <dbReference type="Google" id="ProtNLM"/>
    </source>
</evidence>
<dbReference type="EMBL" id="JPWJ01000006">
    <property type="protein sequence ID" value="RCK50007.1"/>
    <property type="molecule type" value="Genomic_DNA"/>
</dbReference>
<evidence type="ECO:0000313" key="2">
    <source>
        <dbReference type="EMBL" id="RCK50007.1"/>
    </source>
</evidence>
<keyword evidence="1" id="KW-0472">Membrane</keyword>
<dbReference type="PANTHER" id="PTHR14136:SF17">
    <property type="entry name" value="BTB_POZ DOMAIN-CONTAINING PROTEIN KCTD9"/>
    <property type="match status" value="1"/>
</dbReference>
<organism evidence="2 3">
    <name type="scientific">Thalassospira xiamenensis</name>
    <dbReference type="NCBI Taxonomy" id="220697"/>
    <lineage>
        <taxon>Bacteria</taxon>
        <taxon>Pseudomonadati</taxon>
        <taxon>Pseudomonadota</taxon>
        <taxon>Alphaproteobacteria</taxon>
        <taxon>Rhodospirillales</taxon>
        <taxon>Thalassospiraceae</taxon>
        <taxon>Thalassospira</taxon>
    </lineage>
</organism>
<name>A0A367X8U6_9PROT</name>
<dbReference type="Pfam" id="PF00805">
    <property type="entry name" value="Pentapeptide"/>
    <property type="match status" value="3"/>
</dbReference>
<dbReference type="SUPFAM" id="SSF141571">
    <property type="entry name" value="Pentapeptide repeat-like"/>
    <property type="match status" value="1"/>
</dbReference>